<dbReference type="GO" id="GO:0016491">
    <property type="term" value="F:oxidoreductase activity"/>
    <property type="evidence" value="ECO:0007669"/>
    <property type="project" value="InterPro"/>
</dbReference>
<dbReference type="AlphaFoldDB" id="A0AAV2VK61"/>
<reference evidence="2 3" key="1">
    <citation type="journal article" date="2013" name="ISME J.">
        <title>Comparative genomics of pathogenic lineages of Vibrio nigripulchritudo identifies virulence-associated traits.</title>
        <authorList>
            <person name="Goudenege D."/>
            <person name="Labreuche Y."/>
            <person name="Krin E."/>
            <person name="Ansquer D."/>
            <person name="Mangenot S."/>
            <person name="Calteau A."/>
            <person name="Medigue C."/>
            <person name="Mazel D."/>
            <person name="Polz M.F."/>
            <person name="Le Roux F."/>
        </authorList>
    </citation>
    <scope>NUCLEOTIDE SEQUENCE [LARGE SCALE GENOMIC DNA]</scope>
    <source>
        <strain evidence="2 3">SOn1</strain>
    </source>
</reference>
<dbReference type="EMBL" id="CAOF01000043">
    <property type="protein sequence ID" value="CCO45104.1"/>
    <property type="molecule type" value="Genomic_DNA"/>
</dbReference>
<dbReference type="Proteomes" id="UP000018211">
    <property type="component" value="Unassembled WGS sequence"/>
</dbReference>
<proteinExistence type="predicted"/>
<accession>A0AAV2VK61</accession>
<dbReference type="Gene3D" id="3.90.180.10">
    <property type="entry name" value="Medium-chain alcohol dehydrogenases, catalytic domain"/>
    <property type="match status" value="1"/>
</dbReference>
<dbReference type="InterPro" id="IPR020843">
    <property type="entry name" value="ER"/>
</dbReference>
<dbReference type="InterPro" id="IPR013154">
    <property type="entry name" value="ADH-like_N"/>
</dbReference>
<dbReference type="RefSeq" id="WP_022561115.1">
    <property type="nucleotide sequence ID" value="NZ_LK391965.1"/>
</dbReference>
<dbReference type="SMART" id="SM00829">
    <property type="entry name" value="PKS_ER"/>
    <property type="match status" value="1"/>
</dbReference>
<organism evidence="2 3">
    <name type="scientific">Vibrio nigripulchritudo SOn1</name>
    <dbReference type="NCBI Taxonomy" id="1238450"/>
    <lineage>
        <taxon>Bacteria</taxon>
        <taxon>Pseudomonadati</taxon>
        <taxon>Pseudomonadota</taxon>
        <taxon>Gammaproteobacteria</taxon>
        <taxon>Vibrionales</taxon>
        <taxon>Vibrionaceae</taxon>
        <taxon>Vibrio</taxon>
    </lineage>
</organism>
<dbReference type="Pfam" id="PF08240">
    <property type="entry name" value="ADH_N"/>
    <property type="match status" value="1"/>
</dbReference>
<sequence>MKAMVYTPFGDTDVLHFSEVEKPKPAADDVLIRVKATTVTKSDAPHHIPKLLWVPSRIALGAFMPSEEILGTEFAGVVEAVGKNVRLFKPNDHVFGIVGVNSGTYAEYIRVQDDSMITLMPENTTFEEAASLPYGALIALQMLRDKAKVQVGQKVLINGASGALGAAAVQIAKWLGAEVTGVCSTANMKFVRSVGADRVLDYSLHDFTLGERSYDVVFDVANTVCFDSCCNVLKPNGICLKLEAGLAEYYQMMSAIFFGKRRLACNHGIDTNLDLVLLKDLVELGFLRPTIDRRYQFEELQEARHYAEQMHSKGSIVITV</sequence>
<dbReference type="InterPro" id="IPR036291">
    <property type="entry name" value="NAD(P)-bd_dom_sf"/>
</dbReference>
<dbReference type="SUPFAM" id="SSF51735">
    <property type="entry name" value="NAD(P)-binding Rossmann-fold domains"/>
    <property type="match status" value="1"/>
</dbReference>
<protein>
    <submittedName>
        <fullName evidence="2">Zn-dependent alcohol dehydrogenase</fullName>
    </submittedName>
</protein>
<feature type="domain" description="Enoyl reductase (ER)" evidence="1">
    <location>
        <begin position="10"/>
        <end position="318"/>
    </location>
</feature>
<dbReference type="Pfam" id="PF13602">
    <property type="entry name" value="ADH_zinc_N_2"/>
    <property type="match status" value="1"/>
</dbReference>
<dbReference type="InterPro" id="IPR011032">
    <property type="entry name" value="GroES-like_sf"/>
</dbReference>
<dbReference type="CDD" id="cd08267">
    <property type="entry name" value="MDR1"/>
    <property type="match status" value="1"/>
</dbReference>
<dbReference type="InterPro" id="IPR052733">
    <property type="entry name" value="Chloroplast_QOR"/>
</dbReference>
<dbReference type="PANTHER" id="PTHR44013:SF1">
    <property type="entry name" value="ZINC-TYPE ALCOHOL DEHYDROGENASE-LIKE PROTEIN C16A3.02C"/>
    <property type="match status" value="1"/>
</dbReference>
<gene>
    <name evidence="2" type="ORF">VIBNISOn1_1370009</name>
</gene>
<comment type="caution">
    <text evidence="2">The sequence shown here is derived from an EMBL/GenBank/DDBJ whole genome shotgun (WGS) entry which is preliminary data.</text>
</comment>
<name>A0AAV2VK61_9VIBR</name>
<dbReference type="SUPFAM" id="SSF50129">
    <property type="entry name" value="GroES-like"/>
    <property type="match status" value="1"/>
</dbReference>
<evidence type="ECO:0000313" key="2">
    <source>
        <dbReference type="EMBL" id="CCO45104.1"/>
    </source>
</evidence>
<dbReference type="Gene3D" id="3.40.50.720">
    <property type="entry name" value="NAD(P)-binding Rossmann-like Domain"/>
    <property type="match status" value="1"/>
</dbReference>
<dbReference type="PANTHER" id="PTHR44013">
    <property type="entry name" value="ZINC-TYPE ALCOHOL DEHYDROGENASE-LIKE PROTEIN C16A3.02C"/>
    <property type="match status" value="1"/>
</dbReference>
<evidence type="ECO:0000259" key="1">
    <source>
        <dbReference type="SMART" id="SM00829"/>
    </source>
</evidence>
<evidence type="ECO:0000313" key="3">
    <source>
        <dbReference type="Proteomes" id="UP000018211"/>
    </source>
</evidence>